<gene>
    <name evidence="1" type="ordered locus">Mmcs_1640</name>
</gene>
<organism evidence="1">
    <name type="scientific">Mycobacterium sp. (strain MCS)</name>
    <dbReference type="NCBI Taxonomy" id="164756"/>
    <lineage>
        <taxon>Bacteria</taxon>
        <taxon>Bacillati</taxon>
        <taxon>Actinomycetota</taxon>
        <taxon>Actinomycetes</taxon>
        <taxon>Mycobacteriales</taxon>
        <taxon>Mycobacteriaceae</taxon>
        <taxon>Mycobacterium</taxon>
    </lineage>
</organism>
<dbReference type="EMBL" id="CP000384">
    <property type="protein sequence ID" value="ABG07750.1"/>
    <property type="molecule type" value="Genomic_DNA"/>
</dbReference>
<dbReference type="KEGG" id="mmc:Mmcs_1640"/>
<proteinExistence type="predicted"/>
<name>A0A5Q5BHQ1_MYCSS</name>
<protein>
    <submittedName>
        <fullName evidence="1">Uncharacterized protein</fullName>
    </submittedName>
</protein>
<reference evidence="1" key="1">
    <citation type="submission" date="2006-06" db="EMBL/GenBank/DDBJ databases">
        <title>Complete sequence of chromosome of Mycobacterium sp. MCS.</title>
        <authorList>
            <consortium name="US DOE Joint Genome Institute"/>
            <person name="Copeland A."/>
            <person name="Lucas S."/>
            <person name="Lapidus A."/>
            <person name="Barry K."/>
            <person name="Detter J.C."/>
            <person name="Glavina del Rio T."/>
            <person name="Hammon N."/>
            <person name="Israni S."/>
            <person name="Dalin E."/>
            <person name="Tice H."/>
            <person name="Pitluck S."/>
            <person name="Martinez M."/>
            <person name="Schmutz J."/>
            <person name="Larimer F."/>
            <person name="Land M."/>
            <person name="Hauser L."/>
            <person name="Kyrpides N."/>
            <person name="Kim E."/>
            <person name="Miller C.D."/>
            <person name="Hughes J.E."/>
            <person name="Anderson A.J."/>
            <person name="Sims R.C."/>
            <person name="Richardson P."/>
        </authorList>
    </citation>
    <scope>NUCLEOTIDE SEQUENCE [LARGE SCALE GENOMIC DNA]</scope>
    <source>
        <strain evidence="1">MCS</strain>
    </source>
</reference>
<sequence>MLGEHGTHGLDTPAQPGPAVGAGHLMVLVFGDEPDRRLPGRSSSAPKKIAAAFKISLARRNSAISLRSALFSSAICVVTPGRWPVSTSERRIQVRKVSGVPIPNMPATAVIAAHCDGYCGRTSATMRTARSRNSSGYLLGRPITQILPRSGASGLAGRGQSHFGRCPFGDVVLTGRVT</sequence>
<accession>A0A5Q5BHQ1</accession>
<dbReference type="AlphaFoldDB" id="A0A5Q5BHQ1"/>
<evidence type="ECO:0000313" key="1">
    <source>
        <dbReference type="EMBL" id="ABG07750.1"/>
    </source>
</evidence>